<feature type="domain" description="DUF1468" evidence="3">
    <location>
        <begin position="42"/>
        <end position="183"/>
    </location>
</feature>
<evidence type="ECO:0000313" key="5">
    <source>
        <dbReference type="Proteomes" id="UP000438106"/>
    </source>
</evidence>
<gene>
    <name evidence="4" type="ORF">GO014_07320</name>
</gene>
<feature type="transmembrane region" description="Helical" evidence="2">
    <location>
        <begin position="160"/>
        <end position="182"/>
    </location>
</feature>
<dbReference type="Proteomes" id="UP000438106">
    <property type="component" value="Unassembled WGS sequence"/>
</dbReference>
<dbReference type="Pfam" id="PF07331">
    <property type="entry name" value="TctB"/>
    <property type="match status" value="1"/>
</dbReference>
<evidence type="ECO:0000259" key="3">
    <source>
        <dbReference type="Pfam" id="PF07331"/>
    </source>
</evidence>
<organism evidence="4 5">
    <name type="scientific">Devosia marina</name>
    <dbReference type="NCBI Taxonomy" id="2683198"/>
    <lineage>
        <taxon>Bacteria</taxon>
        <taxon>Pseudomonadati</taxon>
        <taxon>Pseudomonadota</taxon>
        <taxon>Alphaproteobacteria</taxon>
        <taxon>Hyphomicrobiales</taxon>
        <taxon>Devosiaceae</taxon>
        <taxon>Devosia</taxon>
    </lineage>
</organism>
<keyword evidence="2" id="KW-1133">Transmembrane helix</keyword>
<feature type="transmembrane region" description="Helical" evidence="2">
    <location>
        <begin position="73"/>
        <end position="94"/>
    </location>
</feature>
<feature type="transmembrane region" description="Helical" evidence="2">
    <location>
        <begin position="42"/>
        <end position="61"/>
    </location>
</feature>
<feature type="region of interest" description="Disordered" evidence="1">
    <location>
        <begin position="10"/>
        <end position="31"/>
    </location>
</feature>
<evidence type="ECO:0000256" key="2">
    <source>
        <dbReference type="SAM" id="Phobius"/>
    </source>
</evidence>
<dbReference type="EMBL" id="WQRF01000001">
    <property type="protein sequence ID" value="MVS98829.1"/>
    <property type="molecule type" value="Genomic_DNA"/>
</dbReference>
<dbReference type="InterPro" id="IPR009936">
    <property type="entry name" value="DUF1468"/>
</dbReference>
<comment type="caution">
    <text evidence="4">The sequence shown here is derived from an EMBL/GenBank/DDBJ whole genome shotgun (WGS) entry which is preliminary data.</text>
</comment>
<feature type="transmembrane region" description="Helical" evidence="2">
    <location>
        <begin position="115"/>
        <end position="148"/>
    </location>
</feature>
<keyword evidence="2" id="KW-0472">Membrane</keyword>
<keyword evidence="5" id="KW-1185">Reference proteome</keyword>
<sequence>MPLLRRVWPRARARDQSGGGRSRARPNLLPGGGTGMQLSDSLMGALFLAIGLVMFAMATQFPAFPGQPYGASLFPSILGLGLALSGLFMVFSGFKSAEGRFAVIIDPTLKTASGLVSAALVVAAVLAHIFLAGLIGFIPVTILSLLALFVWFRVPLVQSIAFAIAGAALCWILFAVALEVPLPRGPIESLF</sequence>
<evidence type="ECO:0000313" key="4">
    <source>
        <dbReference type="EMBL" id="MVS98829.1"/>
    </source>
</evidence>
<dbReference type="AlphaFoldDB" id="A0A7X3FQC1"/>
<proteinExistence type="predicted"/>
<keyword evidence="2" id="KW-0812">Transmembrane</keyword>
<reference evidence="4 5" key="1">
    <citation type="submission" date="2019-12" db="EMBL/GenBank/DDBJ databases">
        <title>Devosia maris sp. nov., isolated from the deep seawater.</title>
        <authorList>
            <person name="Liu Y."/>
        </authorList>
    </citation>
    <scope>NUCLEOTIDE SEQUENCE [LARGE SCALE GENOMIC DNA]</scope>
    <source>
        <strain evidence="4 5">L53-10-65</strain>
    </source>
</reference>
<evidence type="ECO:0000256" key="1">
    <source>
        <dbReference type="SAM" id="MobiDB-lite"/>
    </source>
</evidence>
<name>A0A7X3FQC1_9HYPH</name>
<accession>A0A7X3FQC1</accession>
<protein>
    <recommendedName>
        <fullName evidence="3">DUF1468 domain-containing protein</fullName>
    </recommendedName>
</protein>